<dbReference type="GO" id="GO:0042602">
    <property type="term" value="F:riboflavin reductase (NADPH) activity"/>
    <property type="evidence" value="ECO:0007669"/>
    <property type="project" value="TreeGrafter"/>
</dbReference>
<sequence>MSGAVDQFVSRLDYPVFVVTTVDRTGDERDGCVVGFLTQCSIDPLRFLVCLSVRNRTYRVARQAELLAVHLVGEEQRDLVELFGGTTGDEIDKFERCEWSPGPGGVPLLDAASGWLVGTILDRFELGDHVGFLLSPTAGHVTDGQPPLMFSAVRDLEPGHSP</sequence>
<proteinExistence type="predicted"/>
<feature type="domain" description="Flavin reductase like" evidence="2">
    <location>
        <begin position="9"/>
        <end position="157"/>
    </location>
</feature>
<reference evidence="3 4" key="1">
    <citation type="submission" date="2020-08" db="EMBL/GenBank/DDBJ databases">
        <title>Sequencing the genomes of 1000 actinobacteria strains.</title>
        <authorList>
            <person name="Klenk H.-P."/>
        </authorList>
    </citation>
    <scope>NUCLEOTIDE SEQUENCE [LARGE SCALE GENOMIC DNA]</scope>
    <source>
        <strain evidence="3 4">DSM 43851</strain>
    </source>
</reference>
<dbReference type="SMART" id="SM00903">
    <property type="entry name" value="Flavin_Reduct"/>
    <property type="match status" value="1"/>
</dbReference>
<gene>
    <name evidence="3" type="ORF">BJ998_004896</name>
</gene>
<keyword evidence="1" id="KW-0560">Oxidoreductase</keyword>
<dbReference type="GO" id="GO:0010181">
    <property type="term" value="F:FMN binding"/>
    <property type="evidence" value="ECO:0007669"/>
    <property type="project" value="InterPro"/>
</dbReference>
<dbReference type="AlphaFoldDB" id="A0A7W9KJG7"/>
<dbReference type="RefSeq" id="WP_184865165.1">
    <property type="nucleotide sequence ID" value="NZ_BAAAWY010000034.1"/>
</dbReference>
<organism evidence="3 4">
    <name type="scientific">Kutzneria kofuensis</name>
    <dbReference type="NCBI Taxonomy" id="103725"/>
    <lineage>
        <taxon>Bacteria</taxon>
        <taxon>Bacillati</taxon>
        <taxon>Actinomycetota</taxon>
        <taxon>Actinomycetes</taxon>
        <taxon>Pseudonocardiales</taxon>
        <taxon>Pseudonocardiaceae</taxon>
        <taxon>Kutzneria</taxon>
    </lineage>
</organism>
<dbReference type="Gene3D" id="2.30.110.10">
    <property type="entry name" value="Electron Transport, Fmn-binding Protein, Chain A"/>
    <property type="match status" value="1"/>
</dbReference>
<accession>A0A7W9KJG7</accession>
<keyword evidence="4" id="KW-1185">Reference proteome</keyword>
<evidence type="ECO:0000256" key="1">
    <source>
        <dbReference type="ARBA" id="ARBA00023002"/>
    </source>
</evidence>
<dbReference type="EMBL" id="JACHIR010000001">
    <property type="protein sequence ID" value="MBB5893700.1"/>
    <property type="molecule type" value="Genomic_DNA"/>
</dbReference>
<evidence type="ECO:0000313" key="3">
    <source>
        <dbReference type="EMBL" id="MBB5893700.1"/>
    </source>
</evidence>
<comment type="caution">
    <text evidence="3">The sequence shown here is derived from an EMBL/GenBank/DDBJ whole genome shotgun (WGS) entry which is preliminary data.</text>
</comment>
<dbReference type="PANTHER" id="PTHR30466:SF15">
    <property type="entry name" value="POSSIBLE OXIDOREDUCTASE"/>
    <property type="match status" value="1"/>
</dbReference>
<dbReference type="Pfam" id="PF01613">
    <property type="entry name" value="Flavin_Reduct"/>
    <property type="match status" value="1"/>
</dbReference>
<dbReference type="InterPro" id="IPR050268">
    <property type="entry name" value="NADH-dep_flavin_reductase"/>
</dbReference>
<evidence type="ECO:0000313" key="4">
    <source>
        <dbReference type="Proteomes" id="UP000585638"/>
    </source>
</evidence>
<evidence type="ECO:0000259" key="2">
    <source>
        <dbReference type="SMART" id="SM00903"/>
    </source>
</evidence>
<protein>
    <submittedName>
        <fullName evidence="3">Flavin reductase (DIM6/NTAB) family NADH-FMN oxidoreductase RutF</fullName>
    </submittedName>
</protein>
<dbReference type="InterPro" id="IPR002563">
    <property type="entry name" value="Flavin_Rdtase-like_dom"/>
</dbReference>
<dbReference type="Proteomes" id="UP000585638">
    <property type="component" value="Unassembled WGS sequence"/>
</dbReference>
<dbReference type="InterPro" id="IPR012349">
    <property type="entry name" value="Split_barrel_FMN-bd"/>
</dbReference>
<dbReference type="SUPFAM" id="SSF50475">
    <property type="entry name" value="FMN-binding split barrel"/>
    <property type="match status" value="1"/>
</dbReference>
<dbReference type="PANTHER" id="PTHR30466">
    <property type="entry name" value="FLAVIN REDUCTASE"/>
    <property type="match status" value="1"/>
</dbReference>
<name>A0A7W9KJG7_9PSEU</name>